<dbReference type="GO" id="GO:0005509">
    <property type="term" value="F:calcium ion binding"/>
    <property type="evidence" value="ECO:0007669"/>
    <property type="project" value="InterPro"/>
</dbReference>
<name>A0A517NI01_9BACT</name>
<dbReference type="PROSITE" id="PS50268">
    <property type="entry name" value="CADHERIN_2"/>
    <property type="match status" value="1"/>
</dbReference>
<gene>
    <name evidence="3" type="ORF">K227x_51850</name>
</gene>
<dbReference type="Proteomes" id="UP000318538">
    <property type="component" value="Chromosome"/>
</dbReference>
<sequence length="1920" mass="200440">MRRRKRNRATSQRSPKLSPRKRSTPRFETLETRQLMAFDIANDFFTLASDASLNVLTNDSTGEEVQSVSGFNQEVIYSEVDGAFAGNAIADDPASPGTPQRSLFPGALTLLPTQNNRGDIDFYLDTDADPSNDAVDGTLTRLNRSSGIVLGTLRENTPLDASGSNGAVIQYASNTAGDGWMATNAGPENGGEQNADFSAAYFPYANGWRGATFNGDPALATGDIALQLSGDTGIVATGSPGQYVVTVDGVTDSYREGFLFAIGGDNSDNYTRAVPIGGNQWSIVHRDNSNGLDQTDTQTSVQRFNVLYVPRSAQGLIGGTVKGSATVANPMLQSFGDFNIQRQSEGMWKLTVPGQDITSGMLMMETADTSHGIPRNTYFSYDVDPADPQAILIRQFDYNGQEDLASEDFTFFFVPFADNALAASSSLAISSMGSSVGNLGDNVSALGVAISLNADGTVHYDTGRSILELGEGETSTDTFVYEVQEMVDEAFVSYTATATIVRQGVNDDPTVVSQPADIVLGRNDAAAVIDASPFFDDVDATDSLTFTVQFSDPGVATASVTGGQVSLTPVVDATGNTIVTIVATDNFGGVATVSLELSVLGLQAVNDEFFVSDSTVLSVLNNDVTGSEQPNVSAMNVLYNRNTIDKSSNFAETFIPDQPGMPGVPQRTVFTGAMTVSPAQTNHGDTVVYLDGDDDPSNDNVSANLTRLRNSQGVVLGTTMDNSPLDADAKNFGLVKYTNFSGNASITTDAGPENDGERATDFSAAYFPYEAGWIGGSFSGTDGTAITGGSGLTVTGSGGYYEVEVAGVTDSLNEGFLFAIDAGNSDNYARALPVGGNRWLVQDRDNAQAVDGAQASNFNLLYVPRSSQGLIGGVVNGNSAVPNPMRQSFGDFSVTRESDGFWRVSVPGQSPTSGVLIMETMDLTAGVPRNSFFSYEAATDNPDDFLIRQFDYTRSPNTGNPQNGDFVFFFIPFENQIQSGTEVTVGSVGSSEANLGDNLSVGGVSLSVNADGTINYDAAGSIRALSEGQTFVDTFVYQAQYLGESVTATATVNHVGANDAPELISPIAELQFAEDTSAAIDLSSFFSDVDNGDLLTYSVVFSQDDVATASVDGSVVTFAGQPDRFGFVRATVTATDLLGSTVSTDLPILITATSDSPIALTETTPVLKGQVTAIDVLANDSHPDAGRFQATAANIGADSASTEDATSGWVVEQTAAGDNAFTLHSPQNTGDLAVGVGGVPVNRYDGVLLGTIRNDSDPFGSVDTYQGGWFAGQDSIYTFATEMGVGGNGERNAPLAAAMMPFAENWIGGHVLADGTLSVGNGVNQSNISKVPGYAGLWIVSIPGVTNSETDGMLFAMGGANDDNLVTALPLGGDQWLVRQVDNDSAADGLEDDPFSFVYVPKNSPALIGGRWNATYYPQEGEEEGADSRPAGLDADLISGAVTGIVGPDYGSVLLDIAGATPADGALIAIATGSQSVLLPSGETQQIPVRNAAFVSDNGDGRFRVDTRSSGDFGSIESSFDFMFIPFSNPLQTELSSKADFTITQVDGSSALGAALSIDVDGTVLYDPTSAGGSIAALAAGQSVLDTFSYTITDTDGRTSTVTSSVEVFGSNVPTEVTLSANEVVENTDTSAADLLVGQLDTVAAVPGGEFTITLDPAATETDNDRFVIVGNELFIAQGTTIDFEAQPSYLVRVISTGGDGESVSQDLTINVIDVDDPSVAPQVASVTINEGVPNAASRSQLTSVTVQFDSLVDHAELATAFAITNIDTGEVVDALIVAAVDSATQTTVTLTFGTDGLSVANRVGVGALGNSLVDGNYQLDVTASKIIAVDGGAALSADYRFGGHVAADEDNDDFFRLYGDANGDGIVEFTDLDEHFAPSFFSDVASAAFDPGLDGNGDGIIEFVDLDSYFAPNFFKGRG</sequence>
<dbReference type="KEGG" id="rlc:K227x_51850"/>
<proteinExistence type="predicted"/>
<dbReference type="GO" id="GO:0007156">
    <property type="term" value="P:homophilic cell adhesion via plasma membrane adhesion molecules"/>
    <property type="evidence" value="ECO:0007669"/>
    <property type="project" value="InterPro"/>
</dbReference>
<accession>A0A517NI01</accession>
<dbReference type="EMBL" id="CP036525">
    <property type="protein sequence ID" value="QDT06769.1"/>
    <property type="molecule type" value="Genomic_DNA"/>
</dbReference>
<feature type="region of interest" description="Disordered" evidence="1">
    <location>
        <begin position="1"/>
        <end position="26"/>
    </location>
</feature>
<feature type="domain" description="Cadherin" evidence="2">
    <location>
        <begin position="1651"/>
        <end position="1724"/>
    </location>
</feature>
<dbReference type="InterPro" id="IPR002126">
    <property type="entry name" value="Cadherin-like_dom"/>
</dbReference>
<dbReference type="InterPro" id="IPR018247">
    <property type="entry name" value="EF_Hand_1_Ca_BS"/>
</dbReference>
<evidence type="ECO:0000313" key="4">
    <source>
        <dbReference type="Proteomes" id="UP000318538"/>
    </source>
</evidence>
<dbReference type="PROSITE" id="PS00018">
    <property type="entry name" value="EF_HAND_1"/>
    <property type="match status" value="2"/>
</dbReference>
<dbReference type="Gene3D" id="1.10.1330.10">
    <property type="entry name" value="Dockerin domain"/>
    <property type="match status" value="1"/>
</dbReference>
<evidence type="ECO:0000313" key="3">
    <source>
        <dbReference type="EMBL" id="QDT06769.1"/>
    </source>
</evidence>
<dbReference type="GO" id="GO:0016020">
    <property type="term" value="C:membrane"/>
    <property type="evidence" value="ECO:0007669"/>
    <property type="project" value="InterPro"/>
</dbReference>
<dbReference type="InterPro" id="IPR010221">
    <property type="entry name" value="VCBS_dom"/>
</dbReference>
<dbReference type="InterPro" id="IPR036439">
    <property type="entry name" value="Dockerin_dom_sf"/>
</dbReference>
<keyword evidence="4" id="KW-1185">Reference proteome</keyword>
<dbReference type="GO" id="GO:0000272">
    <property type="term" value="P:polysaccharide catabolic process"/>
    <property type="evidence" value="ECO:0007669"/>
    <property type="project" value="InterPro"/>
</dbReference>
<dbReference type="RefSeq" id="WP_145173863.1">
    <property type="nucleotide sequence ID" value="NZ_CP036525.1"/>
</dbReference>
<dbReference type="NCBIfam" id="TIGR01965">
    <property type="entry name" value="VCBS_repeat"/>
    <property type="match status" value="2"/>
</dbReference>
<evidence type="ECO:0000256" key="1">
    <source>
        <dbReference type="SAM" id="MobiDB-lite"/>
    </source>
</evidence>
<dbReference type="Gene3D" id="2.60.40.10">
    <property type="entry name" value="Immunoglobulins"/>
    <property type="match status" value="1"/>
</dbReference>
<evidence type="ECO:0000259" key="2">
    <source>
        <dbReference type="PROSITE" id="PS50268"/>
    </source>
</evidence>
<dbReference type="OrthoDB" id="9801679at2"/>
<reference evidence="3 4" key="1">
    <citation type="submission" date="2019-02" db="EMBL/GenBank/DDBJ databases">
        <title>Deep-cultivation of Planctomycetes and their phenomic and genomic characterization uncovers novel biology.</title>
        <authorList>
            <person name="Wiegand S."/>
            <person name="Jogler M."/>
            <person name="Boedeker C."/>
            <person name="Pinto D."/>
            <person name="Vollmers J."/>
            <person name="Rivas-Marin E."/>
            <person name="Kohn T."/>
            <person name="Peeters S.H."/>
            <person name="Heuer A."/>
            <person name="Rast P."/>
            <person name="Oberbeckmann S."/>
            <person name="Bunk B."/>
            <person name="Jeske O."/>
            <person name="Meyerdierks A."/>
            <person name="Storesund J.E."/>
            <person name="Kallscheuer N."/>
            <person name="Luecker S."/>
            <person name="Lage O.M."/>
            <person name="Pohl T."/>
            <person name="Merkel B.J."/>
            <person name="Hornburger P."/>
            <person name="Mueller R.-W."/>
            <person name="Bruemmer F."/>
            <person name="Labrenz M."/>
            <person name="Spormann A.M."/>
            <person name="Op den Camp H."/>
            <person name="Overmann J."/>
            <person name="Amann R."/>
            <person name="Jetten M.S.M."/>
            <person name="Mascher T."/>
            <person name="Medema M.H."/>
            <person name="Devos D.P."/>
            <person name="Kaster A.-K."/>
            <person name="Ovreas L."/>
            <person name="Rohde M."/>
            <person name="Galperin M.Y."/>
            <person name="Jogler C."/>
        </authorList>
    </citation>
    <scope>NUCLEOTIDE SEQUENCE [LARGE SCALE GENOMIC DNA]</scope>
    <source>
        <strain evidence="3 4">K22_7</strain>
    </source>
</reference>
<dbReference type="InterPro" id="IPR013783">
    <property type="entry name" value="Ig-like_fold"/>
</dbReference>
<organism evidence="3 4">
    <name type="scientific">Rubripirellula lacrimiformis</name>
    <dbReference type="NCBI Taxonomy" id="1930273"/>
    <lineage>
        <taxon>Bacteria</taxon>
        <taxon>Pseudomonadati</taxon>
        <taxon>Planctomycetota</taxon>
        <taxon>Planctomycetia</taxon>
        <taxon>Pirellulales</taxon>
        <taxon>Pirellulaceae</taxon>
        <taxon>Rubripirellula</taxon>
    </lineage>
</organism>
<protein>
    <recommendedName>
        <fullName evidence="2">Cadherin domain-containing protein</fullName>
    </recommendedName>
</protein>